<feature type="region of interest" description="Disordered" evidence="1">
    <location>
        <begin position="1"/>
        <end position="29"/>
    </location>
</feature>
<protein>
    <submittedName>
        <fullName evidence="3">CBN-SRH-266 protein</fullName>
    </submittedName>
</protein>
<evidence type="ECO:0000256" key="1">
    <source>
        <dbReference type="SAM" id="MobiDB-lite"/>
    </source>
</evidence>
<proteinExistence type="predicted"/>
<evidence type="ECO:0000256" key="2">
    <source>
        <dbReference type="SAM" id="Phobius"/>
    </source>
</evidence>
<organism evidence="4">
    <name type="scientific">Caenorhabditis brenneri</name>
    <name type="common">Nematode worm</name>
    <dbReference type="NCBI Taxonomy" id="135651"/>
    <lineage>
        <taxon>Eukaryota</taxon>
        <taxon>Metazoa</taxon>
        <taxon>Ecdysozoa</taxon>
        <taxon>Nematoda</taxon>
        <taxon>Chromadorea</taxon>
        <taxon>Rhabditida</taxon>
        <taxon>Rhabditina</taxon>
        <taxon>Rhabditomorpha</taxon>
        <taxon>Rhabditoidea</taxon>
        <taxon>Rhabditidae</taxon>
        <taxon>Peloderinae</taxon>
        <taxon>Caenorhabditis</taxon>
    </lineage>
</organism>
<dbReference type="eggNOG" id="ENOG502SY7B">
    <property type="taxonomic scope" value="Eukaryota"/>
</dbReference>
<dbReference type="InterPro" id="IPR019422">
    <property type="entry name" value="7TM_GPCR_serpentine_rcpt_Srh"/>
</dbReference>
<keyword evidence="2" id="KW-0812">Transmembrane</keyword>
<dbReference type="Pfam" id="PF10318">
    <property type="entry name" value="7TM_GPCR_Srh"/>
    <property type="match status" value="1"/>
</dbReference>
<dbReference type="SUPFAM" id="SSF81321">
    <property type="entry name" value="Family A G protein-coupled receptor-like"/>
    <property type="match status" value="1"/>
</dbReference>
<dbReference type="AlphaFoldDB" id="G0M8Y7"/>
<feature type="transmembrane region" description="Helical" evidence="2">
    <location>
        <begin position="211"/>
        <end position="234"/>
    </location>
</feature>
<dbReference type="PANTHER" id="PTHR22941:SF307">
    <property type="entry name" value="SERPENTINE RECEPTOR, CLASS H"/>
    <property type="match status" value="1"/>
</dbReference>
<dbReference type="HOGENOM" id="CLU_042960_2_2_1"/>
<feature type="transmembrane region" description="Helical" evidence="2">
    <location>
        <begin position="181"/>
        <end position="205"/>
    </location>
</feature>
<gene>
    <name evidence="3" type="primary">Cbn-srh-266</name>
    <name evidence="3" type="ORF">CAEBREN_26036</name>
</gene>
<dbReference type="OrthoDB" id="5877491at2759"/>
<dbReference type="InterPro" id="IPR053220">
    <property type="entry name" value="Nematode_rcpt-like_serp_H"/>
</dbReference>
<name>G0M8Y7_CAEBE</name>
<evidence type="ECO:0000313" key="4">
    <source>
        <dbReference type="Proteomes" id="UP000008068"/>
    </source>
</evidence>
<keyword evidence="2" id="KW-1133">Transmembrane helix</keyword>
<dbReference type="Proteomes" id="UP000008068">
    <property type="component" value="Unassembled WGS sequence"/>
</dbReference>
<keyword evidence="4" id="KW-1185">Reference proteome</keyword>
<dbReference type="PANTHER" id="PTHR22941">
    <property type="entry name" value="SERPENTINE RECEPTOR"/>
    <property type="match status" value="1"/>
</dbReference>
<evidence type="ECO:0000313" key="3">
    <source>
        <dbReference type="EMBL" id="EGT31006.1"/>
    </source>
</evidence>
<dbReference type="InParanoid" id="G0M8Y7"/>
<accession>G0M8Y7</accession>
<keyword evidence="2" id="KW-0472">Membrane</keyword>
<dbReference type="EMBL" id="GL379787">
    <property type="protein sequence ID" value="EGT31006.1"/>
    <property type="molecule type" value="Genomic_DNA"/>
</dbReference>
<feature type="transmembrane region" description="Helical" evidence="2">
    <location>
        <begin position="128"/>
        <end position="154"/>
    </location>
</feature>
<reference evidence="4" key="1">
    <citation type="submission" date="2011-07" db="EMBL/GenBank/DDBJ databases">
        <authorList>
            <consortium name="Caenorhabditis brenneri Sequencing and Analysis Consortium"/>
            <person name="Wilson R.K."/>
        </authorList>
    </citation>
    <scope>NUCLEOTIDE SEQUENCE [LARGE SCALE GENOMIC DNA]</scope>
    <source>
        <strain evidence="4">PB2801</strain>
    </source>
</reference>
<sequence length="274" mass="31858">MHLKATEDNNEVLDSQETSTKEDEEEIVPSEGVVSCLETDTVVQSAVSAAIVTIFENRYFQMFARDRQWRRFRVPFLALNYLFAFIFFIPALLTVPDQGPALEHVYNILPTLPKYIYESPVFVIATEYHYVVVPMNVIALLMVIESFVFIWLVYKNMNKMSRRNMQSENTFKLQRKFLKAIYIQVAVFLINIIVPLVFIFTSLTLNIYNQAANNICFVFFSLHGLFSTVIMLWVHKPYKEVCYNLLRLDKFGFKTQTVTVGPTRSRSIVVVSQR</sequence>
<feature type="transmembrane region" description="Helical" evidence="2">
    <location>
        <begin position="72"/>
        <end position="93"/>
    </location>
</feature>